<evidence type="ECO:0000313" key="1">
    <source>
        <dbReference type="EMBL" id="QDS74006.1"/>
    </source>
</evidence>
<organism evidence="1 2">
    <name type="scientific">Venturia effusa</name>
    <dbReference type="NCBI Taxonomy" id="50376"/>
    <lineage>
        <taxon>Eukaryota</taxon>
        <taxon>Fungi</taxon>
        <taxon>Dikarya</taxon>
        <taxon>Ascomycota</taxon>
        <taxon>Pezizomycotina</taxon>
        <taxon>Dothideomycetes</taxon>
        <taxon>Pleosporomycetidae</taxon>
        <taxon>Venturiales</taxon>
        <taxon>Venturiaceae</taxon>
        <taxon>Venturia</taxon>
    </lineage>
</organism>
<dbReference type="EMBL" id="CP042194">
    <property type="protein sequence ID" value="QDS74006.1"/>
    <property type="molecule type" value="Genomic_DNA"/>
</dbReference>
<proteinExistence type="predicted"/>
<dbReference type="Proteomes" id="UP000316270">
    <property type="component" value="Chromosome 10"/>
</dbReference>
<evidence type="ECO:0000313" key="2">
    <source>
        <dbReference type="Proteomes" id="UP000316270"/>
    </source>
</evidence>
<sequence>MRVKTVILACMFVVVLRRRAREKKRARVLEWLLNVEEQSELELQFNSMNN</sequence>
<dbReference type="AlphaFoldDB" id="A0A517LEK2"/>
<protein>
    <submittedName>
        <fullName evidence="1">Uncharacterized protein</fullName>
    </submittedName>
</protein>
<accession>A0A517LEK2</accession>
<gene>
    <name evidence="1" type="ORF">FKW77_008803</name>
</gene>
<reference evidence="1 2" key="1">
    <citation type="submission" date="2019-07" db="EMBL/GenBank/DDBJ databases">
        <title>Finished genome of Venturia effusa.</title>
        <authorList>
            <person name="Young C.A."/>
            <person name="Cox M.P."/>
            <person name="Ganley A.R.D."/>
            <person name="David W.J."/>
        </authorList>
    </citation>
    <scope>NUCLEOTIDE SEQUENCE [LARGE SCALE GENOMIC DNA]</scope>
    <source>
        <strain evidence="2">albino</strain>
    </source>
</reference>
<name>A0A517LEK2_9PEZI</name>
<keyword evidence="2" id="KW-1185">Reference proteome</keyword>